<dbReference type="EMBL" id="JAGGLG010000006">
    <property type="protein sequence ID" value="MBP2017626.1"/>
    <property type="molecule type" value="Genomic_DNA"/>
</dbReference>
<name>A0ABS4JRV3_9FIRM</name>
<comment type="caution">
    <text evidence="1">The sequence shown here is derived from an EMBL/GenBank/DDBJ whole genome shotgun (WGS) entry which is preliminary data.</text>
</comment>
<proteinExistence type="predicted"/>
<evidence type="ECO:0000313" key="1">
    <source>
        <dbReference type="EMBL" id="MBP2017626.1"/>
    </source>
</evidence>
<organism evidence="1 2">
    <name type="scientific">Symbiobacterium terraclitae</name>
    <dbReference type="NCBI Taxonomy" id="557451"/>
    <lineage>
        <taxon>Bacteria</taxon>
        <taxon>Bacillati</taxon>
        <taxon>Bacillota</taxon>
        <taxon>Clostridia</taxon>
        <taxon>Eubacteriales</taxon>
        <taxon>Symbiobacteriaceae</taxon>
        <taxon>Symbiobacterium</taxon>
    </lineage>
</organism>
<protein>
    <submittedName>
        <fullName evidence="1">Uncharacterized protein</fullName>
    </submittedName>
</protein>
<sequence length="69" mass="7806">MPNFREFTPSEILAQMPQARMVLAKHFGDEGIRTASGFRLRDLAQKKDVELSTVIRDLKDVAKSTGTVW</sequence>
<accession>A0ABS4JRV3</accession>
<dbReference type="RefSeq" id="WP_209465766.1">
    <property type="nucleotide sequence ID" value="NZ_JAGGLG010000006.1"/>
</dbReference>
<reference evidence="1 2" key="1">
    <citation type="submission" date="2021-03" db="EMBL/GenBank/DDBJ databases">
        <title>Genomic Encyclopedia of Type Strains, Phase IV (KMG-IV): sequencing the most valuable type-strain genomes for metagenomic binning, comparative biology and taxonomic classification.</title>
        <authorList>
            <person name="Goeker M."/>
        </authorList>
    </citation>
    <scope>NUCLEOTIDE SEQUENCE [LARGE SCALE GENOMIC DNA]</scope>
    <source>
        <strain evidence="1 2">DSM 27138</strain>
    </source>
</reference>
<keyword evidence="2" id="KW-1185">Reference proteome</keyword>
<gene>
    <name evidence="1" type="ORF">J2Z79_001011</name>
</gene>
<dbReference type="Proteomes" id="UP001519289">
    <property type="component" value="Unassembled WGS sequence"/>
</dbReference>
<evidence type="ECO:0000313" key="2">
    <source>
        <dbReference type="Proteomes" id="UP001519289"/>
    </source>
</evidence>